<dbReference type="KEGG" id="nde:NIDE2816"/>
<evidence type="ECO:0000259" key="2">
    <source>
        <dbReference type="PROSITE" id="PS50110"/>
    </source>
</evidence>
<dbReference type="SUPFAM" id="SSF52172">
    <property type="entry name" value="CheY-like"/>
    <property type="match status" value="1"/>
</dbReference>
<reference evidence="4 5" key="1">
    <citation type="journal article" date="2010" name="Proc. Natl. Acad. Sci. U.S.A.">
        <title>A Nitrospira metagenome illuminates the physiology and evolution of globally important nitrite-oxidizing bacteria.</title>
        <authorList>
            <person name="Lucker S."/>
            <person name="Wagner M."/>
            <person name="Maixner F."/>
            <person name="Pelletier E."/>
            <person name="Koch H."/>
            <person name="Vacherie B."/>
            <person name="Rattei T."/>
            <person name="Sinninghe Damste J."/>
            <person name="Spieck E."/>
            <person name="Le Paslier D."/>
            <person name="Daims H."/>
        </authorList>
    </citation>
    <scope>NUCLEOTIDE SEQUENCE [LARGE SCALE GENOMIC DNA]</scope>
</reference>
<keyword evidence="5" id="KW-1185">Reference proteome</keyword>
<dbReference type="SUPFAM" id="SSF109604">
    <property type="entry name" value="HD-domain/PDEase-like"/>
    <property type="match status" value="1"/>
</dbReference>
<dbReference type="GO" id="GO:0000160">
    <property type="term" value="P:phosphorelay signal transduction system"/>
    <property type="evidence" value="ECO:0007669"/>
    <property type="project" value="InterPro"/>
</dbReference>
<evidence type="ECO:0000259" key="3">
    <source>
        <dbReference type="PROSITE" id="PS51833"/>
    </source>
</evidence>
<proteinExistence type="predicted"/>
<feature type="modified residue" description="4-aspartylphosphate" evidence="1">
    <location>
        <position position="51"/>
    </location>
</feature>
<dbReference type="InterPro" id="IPR011006">
    <property type="entry name" value="CheY-like_superfamily"/>
</dbReference>
<dbReference type="PANTHER" id="PTHR33525">
    <property type="match status" value="1"/>
</dbReference>
<dbReference type="HOGENOM" id="CLU_048246_0_0_0"/>
<dbReference type="InterPro" id="IPR052340">
    <property type="entry name" value="RNase_Y/CdgJ"/>
</dbReference>
<evidence type="ECO:0000313" key="4">
    <source>
        <dbReference type="EMBL" id="CBK42521.1"/>
    </source>
</evidence>
<accession>D8PGY4</accession>
<dbReference type="InterPro" id="IPR001789">
    <property type="entry name" value="Sig_transdc_resp-reg_receiver"/>
</dbReference>
<dbReference type="CDD" id="cd00077">
    <property type="entry name" value="HDc"/>
    <property type="match status" value="1"/>
</dbReference>
<protein>
    <submittedName>
        <fullName evidence="4">Response regulator, CheY-like</fullName>
    </submittedName>
</protein>
<dbReference type="STRING" id="330214.NIDE2816"/>
<dbReference type="InterPro" id="IPR014626">
    <property type="entry name" value="Sig_transdc_resp-reg_put"/>
</dbReference>
<dbReference type="AlphaFoldDB" id="D8PGY4"/>
<dbReference type="EMBL" id="FP929003">
    <property type="protein sequence ID" value="CBK42521.1"/>
    <property type="molecule type" value="Genomic_DNA"/>
</dbReference>
<sequence>MVFVDDAPEILKHLQRTLAPMQAEWAMEFYPSATAALAAIREAPCDVVVSDMTMPGMDGAQFLGEVRKVCPQAIRIVLSGDQSPANYLRSASVAHRFLQKPFDVATLKATIEKAEALRDVLANPALRSLANEIKTLPSLPSIYQELMKEMQAPQASLKKASRIVAKDLGMVTKILQLVNSAFFGLRTHVSDPEQAVALLGFDTIKSLVLSSQVFAQFDQAQLPSFSLDELWRHAMLAGSCARRIAKEAGASQQVTDEAFTAALLHDVGVLVLVANKPDEYARVLELIRTKQMPDWEAERQVFGADHAHVGAYLLGIWGLGDGIVEAVAYHHHPDDYKGSGFCAVTAVHVANAMAEAQALPVENPIEVPGLDQQYLAREQFQSQLPRWRELCIAA</sequence>
<dbReference type="eggNOG" id="COG2204">
    <property type="taxonomic scope" value="Bacteria"/>
</dbReference>
<dbReference type="InterPro" id="IPR003607">
    <property type="entry name" value="HD/PDEase_dom"/>
</dbReference>
<name>D8PGY4_9BACT</name>
<dbReference type="Gene3D" id="3.40.50.2300">
    <property type="match status" value="1"/>
</dbReference>
<feature type="domain" description="HDOD" evidence="3">
    <location>
        <begin position="136"/>
        <end position="333"/>
    </location>
</feature>
<organism evidence="4 5">
    <name type="scientific">Nitrospira defluvii</name>
    <dbReference type="NCBI Taxonomy" id="330214"/>
    <lineage>
        <taxon>Bacteria</taxon>
        <taxon>Pseudomonadati</taxon>
        <taxon>Nitrospirota</taxon>
        <taxon>Nitrospiria</taxon>
        <taxon>Nitrospirales</taxon>
        <taxon>Nitrospiraceae</taxon>
        <taxon>Nitrospira</taxon>
    </lineage>
</organism>
<evidence type="ECO:0000256" key="1">
    <source>
        <dbReference type="PROSITE-ProRule" id="PRU00169"/>
    </source>
</evidence>
<evidence type="ECO:0000313" key="5">
    <source>
        <dbReference type="Proteomes" id="UP000001660"/>
    </source>
</evidence>
<dbReference type="Pfam" id="PF00072">
    <property type="entry name" value="Response_reg"/>
    <property type="match status" value="1"/>
</dbReference>
<dbReference type="SMART" id="SM00448">
    <property type="entry name" value="REC"/>
    <property type="match status" value="1"/>
</dbReference>
<keyword evidence="1" id="KW-0597">Phosphoprotein</keyword>
<dbReference type="PROSITE" id="PS50110">
    <property type="entry name" value="RESPONSE_REGULATORY"/>
    <property type="match status" value="1"/>
</dbReference>
<dbReference type="Pfam" id="PF08668">
    <property type="entry name" value="HDOD"/>
    <property type="match status" value="1"/>
</dbReference>
<dbReference type="Gene3D" id="1.10.3210.10">
    <property type="entry name" value="Hypothetical protein af1432"/>
    <property type="match status" value="1"/>
</dbReference>
<dbReference type="PIRSF" id="PIRSF036883">
    <property type="entry name" value="RR_HD-GYP_mod"/>
    <property type="match status" value="1"/>
</dbReference>
<gene>
    <name evidence="4" type="ORF">NIDE2816</name>
</gene>
<dbReference type="InterPro" id="IPR013976">
    <property type="entry name" value="HDOD"/>
</dbReference>
<dbReference type="Proteomes" id="UP000001660">
    <property type="component" value="Chromosome"/>
</dbReference>
<dbReference type="eggNOG" id="COG1639">
    <property type="taxonomic scope" value="Bacteria"/>
</dbReference>
<dbReference type="PROSITE" id="PS51833">
    <property type="entry name" value="HDOD"/>
    <property type="match status" value="1"/>
</dbReference>
<feature type="domain" description="Response regulatory" evidence="2">
    <location>
        <begin position="1"/>
        <end position="115"/>
    </location>
</feature>
<dbReference type="PANTHER" id="PTHR33525:SF6">
    <property type="entry name" value="HDOD DOMAIN-CONTAINING PROTEIN"/>
    <property type="match status" value="1"/>
</dbReference>